<proteinExistence type="inferred from homology"/>
<dbReference type="GO" id="GO:0006310">
    <property type="term" value="P:DNA recombination"/>
    <property type="evidence" value="ECO:0007669"/>
    <property type="project" value="UniProtKB-KW"/>
</dbReference>
<dbReference type="GO" id="GO:0016887">
    <property type="term" value="F:ATP hydrolysis activity"/>
    <property type="evidence" value="ECO:0007669"/>
    <property type="project" value="RHEA"/>
</dbReference>
<dbReference type="GO" id="GO:0005524">
    <property type="term" value="F:ATP binding"/>
    <property type="evidence" value="ECO:0007669"/>
    <property type="project" value="UniProtKB-KW"/>
</dbReference>
<comment type="cofactor">
    <cofactor evidence="1">
        <name>Mg(2+)</name>
        <dbReference type="ChEBI" id="CHEBI:18420"/>
    </cofactor>
</comment>
<comment type="catalytic activity">
    <reaction evidence="1">
        <text>ATP + H2O = ADP + phosphate + H(+)</text>
        <dbReference type="Rhea" id="RHEA:13065"/>
        <dbReference type="ChEBI" id="CHEBI:15377"/>
        <dbReference type="ChEBI" id="CHEBI:15378"/>
        <dbReference type="ChEBI" id="CHEBI:30616"/>
        <dbReference type="ChEBI" id="CHEBI:43474"/>
        <dbReference type="ChEBI" id="CHEBI:456216"/>
        <dbReference type="EC" id="5.6.2.3"/>
    </reaction>
</comment>
<comment type="similarity">
    <text evidence="1">Belongs to the helicase family.</text>
</comment>
<keyword evidence="1" id="KW-0547">Nucleotide-binding</keyword>
<dbReference type="InterPro" id="IPR010285">
    <property type="entry name" value="DNA_helicase_pif1-like_DEAD"/>
</dbReference>
<evidence type="ECO:0000256" key="1">
    <source>
        <dbReference type="RuleBase" id="RU363044"/>
    </source>
</evidence>
<dbReference type="GO" id="GO:0006281">
    <property type="term" value="P:DNA repair"/>
    <property type="evidence" value="ECO:0007669"/>
    <property type="project" value="UniProtKB-KW"/>
</dbReference>
<feature type="domain" description="DNA helicase Pif1-like DEAD-box helicase" evidence="2">
    <location>
        <begin position="3"/>
        <end position="72"/>
    </location>
</feature>
<protein>
    <recommendedName>
        <fullName evidence="1">ATP-dependent DNA helicase</fullName>
        <ecNumber evidence="1">5.6.2.3</ecNumber>
    </recommendedName>
</protein>
<keyword evidence="1" id="KW-0227">DNA damage</keyword>
<dbReference type="AlphaFoldDB" id="A0A4Y2NLT4"/>
<dbReference type="EMBL" id="BGPR01009270">
    <property type="protein sequence ID" value="GBN38977.1"/>
    <property type="molecule type" value="Genomic_DNA"/>
</dbReference>
<evidence type="ECO:0000313" key="3">
    <source>
        <dbReference type="EMBL" id="GBN38977.1"/>
    </source>
</evidence>
<keyword evidence="1" id="KW-0347">Helicase</keyword>
<keyword evidence="4" id="KW-1185">Reference proteome</keyword>
<keyword evidence="1" id="KW-0378">Hydrolase</keyword>
<dbReference type="GO" id="GO:0000723">
    <property type="term" value="P:telomere maintenance"/>
    <property type="evidence" value="ECO:0007669"/>
    <property type="project" value="InterPro"/>
</dbReference>
<keyword evidence="1" id="KW-0234">DNA repair</keyword>
<reference evidence="3 4" key="1">
    <citation type="journal article" date="2019" name="Sci. Rep.">
        <title>Orb-weaving spider Araneus ventricosus genome elucidates the spidroin gene catalogue.</title>
        <authorList>
            <person name="Kono N."/>
            <person name="Nakamura H."/>
            <person name="Ohtoshi R."/>
            <person name="Moran D.A.P."/>
            <person name="Shinohara A."/>
            <person name="Yoshida Y."/>
            <person name="Fujiwara M."/>
            <person name="Mori M."/>
            <person name="Tomita M."/>
            <person name="Arakawa K."/>
        </authorList>
    </citation>
    <scope>NUCLEOTIDE SEQUENCE [LARGE SCALE GENOMIC DNA]</scope>
</reference>
<keyword evidence="1" id="KW-0233">DNA recombination</keyword>
<comment type="caution">
    <text evidence="3">The sequence shown here is derived from an EMBL/GenBank/DDBJ whole genome shotgun (WGS) entry which is preliminary data.</text>
</comment>
<gene>
    <name evidence="3" type="ORF">AVEN_27653_1</name>
</gene>
<evidence type="ECO:0000313" key="4">
    <source>
        <dbReference type="Proteomes" id="UP000499080"/>
    </source>
</evidence>
<name>A0A4Y2NLT4_ARAVE</name>
<keyword evidence="1" id="KW-0067">ATP-binding</keyword>
<evidence type="ECO:0000259" key="2">
    <source>
        <dbReference type="Pfam" id="PF05970"/>
    </source>
</evidence>
<sequence length="112" mass="13071">MSFEALGRTVCDLRNHNRIMEGVAILLLEDFRRTLSVISRATPEDELNACFKASELWQYVQRKTLTTNVRVHVLGDIPFENNSLAWVVKHFLQNPHQIKILFHLIVVCQYHL</sequence>
<dbReference type="Pfam" id="PF05970">
    <property type="entry name" value="PIF1"/>
    <property type="match status" value="1"/>
</dbReference>
<dbReference type="GO" id="GO:0043139">
    <property type="term" value="F:5'-3' DNA helicase activity"/>
    <property type="evidence" value="ECO:0007669"/>
    <property type="project" value="UniProtKB-EC"/>
</dbReference>
<dbReference type="OrthoDB" id="6434334at2759"/>
<dbReference type="EC" id="5.6.2.3" evidence="1"/>
<dbReference type="Proteomes" id="UP000499080">
    <property type="component" value="Unassembled WGS sequence"/>
</dbReference>
<organism evidence="3 4">
    <name type="scientific">Araneus ventricosus</name>
    <name type="common">Orbweaver spider</name>
    <name type="synonym">Epeira ventricosa</name>
    <dbReference type="NCBI Taxonomy" id="182803"/>
    <lineage>
        <taxon>Eukaryota</taxon>
        <taxon>Metazoa</taxon>
        <taxon>Ecdysozoa</taxon>
        <taxon>Arthropoda</taxon>
        <taxon>Chelicerata</taxon>
        <taxon>Arachnida</taxon>
        <taxon>Araneae</taxon>
        <taxon>Araneomorphae</taxon>
        <taxon>Entelegynae</taxon>
        <taxon>Araneoidea</taxon>
        <taxon>Araneidae</taxon>
        <taxon>Araneus</taxon>
    </lineage>
</organism>
<accession>A0A4Y2NLT4</accession>